<organism evidence="2 3">
    <name type="scientific">Pieris macdunnoughi</name>
    <dbReference type="NCBI Taxonomy" id="345717"/>
    <lineage>
        <taxon>Eukaryota</taxon>
        <taxon>Metazoa</taxon>
        <taxon>Ecdysozoa</taxon>
        <taxon>Arthropoda</taxon>
        <taxon>Hexapoda</taxon>
        <taxon>Insecta</taxon>
        <taxon>Pterygota</taxon>
        <taxon>Neoptera</taxon>
        <taxon>Endopterygota</taxon>
        <taxon>Lepidoptera</taxon>
        <taxon>Glossata</taxon>
        <taxon>Ditrysia</taxon>
        <taxon>Papilionoidea</taxon>
        <taxon>Pieridae</taxon>
        <taxon>Pierinae</taxon>
        <taxon>Pieris</taxon>
    </lineage>
</organism>
<reference evidence="2" key="1">
    <citation type="submission" date="2021-02" db="EMBL/GenBank/DDBJ databases">
        <authorList>
            <person name="Steward A R."/>
        </authorList>
    </citation>
    <scope>NUCLEOTIDE SEQUENCE</scope>
</reference>
<feature type="compositionally biased region" description="Basic and acidic residues" evidence="1">
    <location>
        <begin position="191"/>
        <end position="212"/>
    </location>
</feature>
<evidence type="ECO:0000313" key="3">
    <source>
        <dbReference type="Proteomes" id="UP000663880"/>
    </source>
</evidence>
<keyword evidence="3" id="KW-1185">Reference proteome</keyword>
<feature type="region of interest" description="Disordered" evidence="1">
    <location>
        <begin position="191"/>
        <end position="217"/>
    </location>
</feature>
<evidence type="ECO:0000313" key="2">
    <source>
        <dbReference type="EMBL" id="CAF4790730.1"/>
    </source>
</evidence>
<feature type="region of interest" description="Disordered" evidence="1">
    <location>
        <begin position="70"/>
        <end position="96"/>
    </location>
</feature>
<dbReference type="OrthoDB" id="7443601at2759"/>
<dbReference type="EMBL" id="CAJOBZ010000005">
    <property type="protein sequence ID" value="CAF4790730.1"/>
    <property type="molecule type" value="Genomic_DNA"/>
</dbReference>
<name>A0A821NLR2_9NEOP</name>
<accession>A0A821NLR2</accession>
<dbReference type="AlphaFoldDB" id="A0A821NLR2"/>
<comment type="caution">
    <text evidence="2">The sequence shown here is derived from an EMBL/GenBank/DDBJ whole genome shotgun (WGS) entry which is preliminary data.</text>
</comment>
<evidence type="ECO:0000256" key="1">
    <source>
        <dbReference type="SAM" id="MobiDB-lite"/>
    </source>
</evidence>
<sequence>MVTAKILQFSVRCRMLSLVVGLLAIQCIPQISYSLKFNADLDRILKILQKQKNVETINHSDEDLHTHNDHDHTHNRHHKHLFHDDRGNSISTDTSEIKHPGLNKIDKLLQLKQSKPYEVDSKNLQDYSKVYLVLDPQAKINAADVKRIGEMVSSLISSQDKLETKPPRKKLARYKGFVLMDDFLARRRNRDSNEKFSKDSIEHDYKPKRARSDYAGGGRTAIPYIGHRGDIYEKE</sequence>
<protein>
    <submittedName>
        <fullName evidence="2">Uncharacterized protein</fullName>
    </submittedName>
</protein>
<gene>
    <name evidence="2" type="ORF">PMACD_LOCUS2881</name>
</gene>
<dbReference type="Proteomes" id="UP000663880">
    <property type="component" value="Unassembled WGS sequence"/>
</dbReference>
<proteinExistence type="predicted"/>